<dbReference type="InterPro" id="IPR007527">
    <property type="entry name" value="Znf_SWIM"/>
</dbReference>
<evidence type="ECO:0000313" key="3">
    <source>
        <dbReference type="EMBL" id="ACS34182.1"/>
    </source>
</evidence>
<dbReference type="PaxDb" id="593117-TGAM_1680"/>
<dbReference type="Pfam" id="PF04434">
    <property type="entry name" value="SWIM"/>
    <property type="match status" value="1"/>
</dbReference>
<keyword evidence="1" id="KW-0863">Zinc-finger</keyword>
<dbReference type="KEGG" id="tga:TGAM_1680"/>
<dbReference type="GO" id="GO:0008270">
    <property type="term" value="F:zinc ion binding"/>
    <property type="evidence" value="ECO:0007669"/>
    <property type="project" value="UniProtKB-KW"/>
</dbReference>
<dbReference type="eggNOG" id="arCOG03430">
    <property type="taxonomic scope" value="Archaea"/>
</dbReference>
<dbReference type="AlphaFoldDB" id="C5A7H0"/>
<reference evidence="3 4" key="1">
    <citation type="journal article" date="2007" name="Genome Biol.">
        <title>Genome analysis and genome-wide proteomics of Thermococcus gammatolerans, the most radioresistant organism known amongst the Archaea.</title>
        <authorList>
            <person name="Zivanovic Y."/>
            <person name="Armengaud J."/>
            <person name="Lagorce A."/>
            <person name="Leplat C."/>
            <person name="Guerin P."/>
            <person name="Dutertre M."/>
            <person name="Anthouard V."/>
            <person name="Forterre P."/>
            <person name="Wincker P."/>
            <person name="Confalonieri F."/>
        </authorList>
    </citation>
    <scope>NUCLEOTIDE SEQUENCE [LARGE SCALE GENOMIC DNA]</scope>
    <source>
        <strain evidence="4">DSM 15229 / JCM 11827 / EJ3</strain>
    </source>
</reference>
<keyword evidence="1" id="KW-0862">Zinc</keyword>
<feature type="domain" description="SWIM-type" evidence="2">
    <location>
        <begin position="35"/>
        <end position="65"/>
    </location>
</feature>
<sequence>MVIMDGEGLYYSGRVLWVVKSGNRLYGKVLDDYPYYVEVNGDSSFCTCPLGGNCEHVRAVKIAYERGFYFDCPDEEPFGEGCAYSMLNSVPELRWRVLLRELEHALETDESGSDAAKLFYEAFNILGKDPDARKLTLIGVLLNEYSALFPDYALTERLKSEFQRLRIRSVG</sequence>
<dbReference type="EMBL" id="CP001398">
    <property type="protein sequence ID" value="ACS34182.1"/>
    <property type="molecule type" value="Genomic_DNA"/>
</dbReference>
<keyword evidence="1" id="KW-0479">Metal-binding</keyword>
<dbReference type="STRING" id="593117.TGAM_1680"/>
<proteinExistence type="predicted"/>
<accession>C5A7H0</accession>
<protein>
    <recommendedName>
        <fullName evidence="2">SWIM-type domain-containing protein</fullName>
    </recommendedName>
</protein>
<name>C5A7H0_THEGJ</name>
<dbReference type="Proteomes" id="UP000001488">
    <property type="component" value="Chromosome"/>
</dbReference>
<evidence type="ECO:0000313" key="4">
    <source>
        <dbReference type="Proteomes" id="UP000001488"/>
    </source>
</evidence>
<dbReference type="PATRIC" id="fig|593117.10.peg.1686"/>
<evidence type="ECO:0000256" key="1">
    <source>
        <dbReference type="PROSITE-ProRule" id="PRU00325"/>
    </source>
</evidence>
<dbReference type="PROSITE" id="PS50966">
    <property type="entry name" value="ZF_SWIM"/>
    <property type="match status" value="1"/>
</dbReference>
<keyword evidence="4" id="KW-1185">Reference proteome</keyword>
<gene>
    <name evidence="3" type="ordered locus">TGAM_1680</name>
</gene>
<dbReference type="HOGENOM" id="CLU_1521949_0_0_2"/>
<evidence type="ECO:0000259" key="2">
    <source>
        <dbReference type="PROSITE" id="PS50966"/>
    </source>
</evidence>
<organism evidence="3 4">
    <name type="scientific">Thermococcus gammatolerans (strain DSM 15229 / JCM 11827 / EJ3)</name>
    <dbReference type="NCBI Taxonomy" id="593117"/>
    <lineage>
        <taxon>Archaea</taxon>
        <taxon>Methanobacteriati</taxon>
        <taxon>Methanobacteriota</taxon>
        <taxon>Thermococci</taxon>
        <taxon>Thermococcales</taxon>
        <taxon>Thermococcaceae</taxon>
        <taxon>Thermococcus</taxon>
    </lineage>
</organism>